<dbReference type="AlphaFoldDB" id="A0A1I6RK43"/>
<evidence type="ECO:0000313" key="1">
    <source>
        <dbReference type="EMBL" id="SFS65091.1"/>
    </source>
</evidence>
<proteinExistence type="predicted"/>
<sequence length="171" mass="18492">MGFSTSGAVAIMLIGFLLAAGVLFPTVFTAGSNVGDAFSGQSDQTRDLVNTDIELETVETVNNSSGDLESITVVADNRGTTALDVMKTDLMLNGEYVSKNEYETAVAEVNASESITDADRIDTDVWYPGSRLEIRIDQDPDQMATLFDGDELERVKLVTEHGISDTTEEIR</sequence>
<dbReference type="PANTHER" id="PTHR42200:SF2">
    <property type="entry name" value="ARCHAEAL FLAGELLA-RELATED PROTEIN F"/>
    <property type="match status" value="1"/>
</dbReference>
<dbReference type="InterPro" id="IPR002774">
    <property type="entry name" value="Flagellin_arc-type"/>
</dbReference>
<dbReference type="Proteomes" id="UP000199199">
    <property type="component" value="Unassembled WGS sequence"/>
</dbReference>
<keyword evidence="1" id="KW-0282">Flagellum</keyword>
<dbReference type="GO" id="GO:0005198">
    <property type="term" value="F:structural molecule activity"/>
    <property type="evidence" value="ECO:0007669"/>
    <property type="project" value="InterPro"/>
</dbReference>
<dbReference type="EMBL" id="FOZS01000002">
    <property type="protein sequence ID" value="SFS65091.1"/>
    <property type="molecule type" value="Genomic_DNA"/>
</dbReference>
<evidence type="ECO:0000313" key="2">
    <source>
        <dbReference type="Proteomes" id="UP000199199"/>
    </source>
</evidence>
<keyword evidence="1" id="KW-0969">Cilium</keyword>
<dbReference type="PANTHER" id="PTHR42200">
    <property type="entry name" value="ARCHAEAL FLAGELLA-RELATED PROTEIN F-RELATED"/>
    <property type="match status" value="1"/>
</dbReference>
<accession>A0A1I6RK43</accession>
<protein>
    <submittedName>
        <fullName evidence="1">Flagellar protein FlaF</fullName>
    </submittedName>
</protein>
<organism evidence="1 2">
    <name type="scientific">Halostagnicola kamekurae</name>
    <dbReference type="NCBI Taxonomy" id="619731"/>
    <lineage>
        <taxon>Archaea</taxon>
        <taxon>Methanobacteriati</taxon>
        <taxon>Methanobacteriota</taxon>
        <taxon>Stenosarchaea group</taxon>
        <taxon>Halobacteria</taxon>
        <taxon>Halobacteriales</taxon>
        <taxon>Natrialbaceae</taxon>
        <taxon>Halostagnicola</taxon>
    </lineage>
</organism>
<gene>
    <name evidence="1" type="ORF">SAMN04488556_1852</name>
</gene>
<name>A0A1I6RK43_9EURY</name>
<reference evidence="2" key="1">
    <citation type="submission" date="2016-10" db="EMBL/GenBank/DDBJ databases">
        <authorList>
            <person name="Varghese N."/>
            <person name="Submissions S."/>
        </authorList>
    </citation>
    <scope>NUCLEOTIDE SEQUENCE [LARGE SCALE GENOMIC DNA]</scope>
    <source>
        <strain evidence="2">DSM 22427</strain>
    </source>
</reference>
<dbReference type="Pfam" id="PF01917">
    <property type="entry name" value="Flagellin_arch-type"/>
    <property type="match status" value="1"/>
</dbReference>
<dbReference type="GO" id="GO:0097588">
    <property type="term" value="P:archaeal or bacterial-type flagellum-dependent cell motility"/>
    <property type="evidence" value="ECO:0007669"/>
    <property type="project" value="InterPro"/>
</dbReference>
<keyword evidence="2" id="KW-1185">Reference proteome</keyword>
<keyword evidence="1" id="KW-0966">Cell projection</keyword>
<dbReference type="RefSeq" id="WP_245779416.1">
    <property type="nucleotide sequence ID" value="NZ_FOZS01000002.1"/>
</dbReference>